<keyword evidence="3" id="KW-0482">Metalloprotease</keyword>
<evidence type="ECO:0000259" key="2">
    <source>
        <dbReference type="Pfam" id="PF02517"/>
    </source>
</evidence>
<feature type="transmembrane region" description="Helical" evidence="1">
    <location>
        <begin position="138"/>
        <end position="155"/>
    </location>
</feature>
<dbReference type="InterPro" id="IPR003675">
    <property type="entry name" value="Rce1/LyrA-like_dom"/>
</dbReference>
<proteinExistence type="predicted"/>
<keyword evidence="3" id="KW-0645">Protease</keyword>
<feature type="transmembrane region" description="Helical" evidence="1">
    <location>
        <begin position="185"/>
        <end position="207"/>
    </location>
</feature>
<dbReference type="EMBL" id="JADFFM010000001">
    <property type="protein sequence ID" value="MBE9666868.1"/>
    <property type="molecule type" value="Genomic_DNA"/>
</dbReference>
<dbReference type="Proteomes" id="UP000632774">
    <property type="component" value="Unassembled WGS sequence"/>
</dbReference>
<evidence type="ECO:0000313" key="3">
    <source>
        <dbReference type="EMBL" id="MBE9666868.1"/>
    </source>
</evidence>
<feature type="transmembrane region" description="Helical" evidence="1">
    <location>
        <begin position="161"/>
        <end position="178"/>
    </location>
</feature>
<keyword evidence="1" id="KW-0472">Membrane</keyword>
<organism evidence="3 4">
    <name type="scientific">Mucilaginibacter boryungensis</name>
    <dbReference type="NCBI Taxonomy" id="768480"/>
    <lineage>
        <taxon>Bacteria</taxon>
        <taxon>Pseudomonadati</taxon>
        <taxon>Bacteroidota</taxon>
        <taxon>Sphingobacteriia</taxon>
        <taxon>Sphingobacteriales</taxon>
        <taxon>Sphingobacteriaceae</taxon>
        <taxon>Mucilaginibacter</taxon>
    </lineage>
</organism>
<evidence type="ECO:0000256" key="1">
    <source>
        <dbReference type="SAM" id="Phobius"/>
    </source>
</evidence>
<keyword evidence="1" id="KW-1133">Transmembrane helix</keyword>
<protein>
    <submittedName>
        <fullName evidence="3">CPBP family intramembrane metalloprotease</fullName>
    </submittedName>
</protein>
<comment type="caution">
    <text evidence="3">The sequence shown here is derived from an EMBL/GenBank/DDBJ whole genome shotgun (WGS) entry which is preliminary data.</text>
</comment>
<keyword evidence="1" id="KW-0812">Transmembrane</keyword>
<keyword evidence="3" id="KW-0378">Hydrolase</keyword>
<gene>
    <name evidence="3" type="ORF">IRJ18_10890</name>
</gene>
<reference evidence="3 4" key="1">
    <citation type="submission" date="2020-10" db="EMBL/GenBank/DDBJ databases">
        <title>Mucilaginibacter mali sp. nov., isolated from rhizosphere soil of apple orchard.</title>
        <authorList>
            <person name="Lee J.-S."/>
            <person name="Kim H.S."/>
            <person name="Kim J.-S."/>
        </authorList>
    </citation>
    <scope>NUCLEOTIDE SEQUENCE [LARGE SCALE GENOMIC DNA]</scope>
    <source>
        <strain evidence="3 4">KCTC 23157</strain>
    </source>
</reference>
<dbReference type="RefSeq" id="WP_194106211.1">
    <property type="nucleotide sequence ID" value="NZ_JADFFM010000001.1"/>
</dbReference>
<keyword evidence="4" id="KW-1185">Reference proteome</keyword>
<dbReference type="Pfam" id="PF02517">
    <property type="entry name" value="Rce1-like"/>
    <property type="match status" value="1"/>
</dbReference>
<feature type="transmembrane region" description="Helical" evidence="1">
    <location>
        <begin position="6"/>
        <end position="36"/>
    </location>
</feature>
<accession>A0ABR9XIM9</accession>
<feature type="domain" description="CAAX prenyl protease 2/Lysostaphin resistance protein A-like" evidence="2">
    <location>
        <begin position="102"/>
        <end position="197"/>
    </location>
</feature>
<evidence type="ECO:0000313" key="4">
    <source>
        <dbReference type="Proteomes" id="UP000632774"/>
    </source>
</evidence>
<dbReference type="GO" id="GO:0008237">
    <property type="term" value="F:metallopeptidase activity"/>
    <property type="evidence" value="ECO:0007669"/>
    <property type="project" value="UniProtKB-KW"/>
</dbReference>
<feature type="transmembrane region" description="Helical" evidence="1">
    <location>
        <begin position="57"/>
        <end position="76"/>
    </location>
</feature>
<feature type="transmembrane region" description="Helical" evidence="1">
    <location>
        <begin position="96"/>
        <end position="117"/>
    </location>
</feature>
<name>A0ABR9XIM9_9SPHI</name>
<sequence>MWDILMIAFVVIFPHFGVLPMFAYPIFVLLIVWGYLKINNQNFSTIGFRFSDISVRSFLYGTLTGLLYAALAYWLLDPLIAKLGFKPANLSDFDSLHHHFFNYLLLMMLAWVLVIPYEEIIFRGFIFTRVKVWFGNSKHAFIISALITSVLFALYHCQEGTGAVLQIFIFALFQVWLYKKFKGNLWYLIFFHAWYDSFMLTAIYLGYM</sequence>